<feature type="region of interest" description="Disordered" evidence="2">
    <location>
        <begin position="1358"/>
        <end position="1584"/>
    </location>
</feature>
<dbReference type="EMBL" id="NMPR01000198">
    <property type="protein sequence ID" value="KAA8628222.1"/>
    <property type="molecule type" value="Genomic_DNA"/>
</dbReference>
<feature type="compositionally biased region" description="Basic and acidic residues" evidence="2">
    <location>
        <begin position="1171"/>
        <end position="1185"/>
    </location>
</feature>
<feature type="compositionally biased region" description="Polar residues" evidence="2">
    <location>
        <begin position="1572"/>
        <end position="1584"/>
    </location>
</feature>
<dbReference type="Proteomes" id="UP000433876">
    <property type="component" value="Unassembled WGS sequence"/>
</dbReference>
<dbReference type="VEuPathDB" id="FungiDB:SMAC_08613"/>
<evidence type="ECO:0000259" key="3">
    <source>
        <dbReference type="PROSITE" id="PS50157"/>
    </source>
</evidence>
<keyword evidence="1" id="KW-0862">Zinc</keyword>
<evidence type="ECO:0000256" key="2">
    <source>
        <dbReference type="SAM" id="MobiDB-lite"/>
    </source>
</evidence>
<dbReference type="GO" id="GO:0008270">
    <property type="term" value="F:zinc ion binding"/>
    <property type="evidence" value="ECO:0007669"/>
    <property type="project" value="UniProtKB-KW"/>
</dbReference>
<comment type="caution">
    <text evidence="4">The sequence shown here is derived from an EMBL/GenBank/DDBJ whole genome shotgun (WGS) entry which is preliminary data.</text>
</comment>
<feature type="compositionally biased region" description="Basic and acidic residues" evidence="2">
    <location>
        <begin position="583"/>
        <end position="598"/>
    </location>
</feature>
<gene>
    <name evidence="4" type="ORF">SMACR_08613</name>
</gene>
<feature type="compositionally biased region" description="Polar residues" evidence="2">
    <location>
        <begin position="1457"/>
        <end position="1471"/>
    </location>
</feature>
<feature type="compositionally biased region" description="Low complexity" evidence="2">
    <location>
        <begin position="1551"/>
        <end position="1565"/>
    </location>
</feature>
<organism evidence="4 5">
    <name type="scientific">Sordaria macrospora</name>
    <dbReference type="NCBI Taxonomy" id="5147"/>
    <lineage>
        <taxon>Eukaryota</taxon>
        <taxon>Fungi</taxon>
        <taxon>Dikarya</taxon>
        <taxon>Ascomycota</taxon>
        <taxon>Pezizomycotina</taxon>
        <taxon>Sordariomycetes</taxon>
        <taxon>Sordariomycetidae</taxon>
        <taxon>Sordariales</taxon>
        <taxon>Sordariaceae</taxon>
        <taxon>Sordaria</taxon>
    </lineage>
</organism>
<feature type="region of interest" description="Disordered" evidence="2">
    <location>
        <begin position="1604"/>
        <end position="1661"/>
    </location>
</feature>
<dbReference type="PROSITE" id="PS50157">
    <property type="entry name" value="ZINC_FINGER_C2H2_2"/>
    <property type="match status" value="1"/>
</dbReference>
<feature type="region of interest" description="Disordered" evidence="2">
    <location>
        <begin position="964"/>
        <end position="1003"/>
    </location>
</feature>
<protein>
    <recommendedName>
        <fullName evidence="3">C2H2-type domain-containing protein</fullName>
    </recommendedName>
</protein>
<feature type="compositionally biased region" description="Basic and acidic residues" evidence="2">
    <location>
        <begin position="46"/>
        <end position="61"/>
    </location>
</feature>
<feature type="region of interest" description="Disordered" evidence="2">
    <location>
        <begin position="1713"/>
        <end position="1738"/>
    </location>
</feature>
<evidence type="ECO:0000313" key="4">
    <source>
        <dbReference type="EMBL" id="KAA8628222.1"/>
    </source>
</evidence>
<feature type="compositionally biased region" description="Polar residues" evidence="2">
    <location>
        <begin position="1089"/>
        <end position="1098"/>
    </location>
</feature>
<feature type="region of interest" description="Disordered" evidence="2">
    <location>
        <begin position="1170"/>
        <end position="1322"/>
    </location>
</feature>
<dbReference type="InterPro" id="IPR013087">
    <property type="entry name" value="Znf_C2H2_type"/>
</dbReference>
<feature type="region of interest" description="Disordered" evidence="2">
    <location>
        <begin position="1130"/>
        <end position="1151"/>
    </location>
</feature>
<evidence type="ECO:0000256" key="1">
    <source>
        <dbReference type="PROSITE-ProRule" id="PRU00042"/>
    </source>
</evidence>
<feature type="compositionally biased region" description="Low complexity" evidence="2">
    <location>
        <begin position="1443"/>
        <end position="1456"/>
    </location>
</feature>
<feature type="compositionally biased region" description="Low complexity" evidence="2">
    <location>
        <begin position="1136"/>
        <end position="1148"/>
    </location>
</feature>
<keyword evidence="1" id="KW-0863">Zinc-finger</keyword>
<proteinExistence type="predicted"/>
<accession>A0A8S8ZIQ7</accession>
<feature type="compositionally biased region" description="Basic and acidic residues" evidence="2">
    <location>
        <begin position="894"/>
        <end position="906"/>
    </location>
</feature>
<reference evidence="4 5" key="1">
    <citation type="submission" date="2017-07" db="EMBL/GenBank/DDBJ databases">
        <title>Genome sequence of the Sordaria macrospora wild type strain R19027.</title>
        <authorList>
            <person name="Nowrousian M."/>
            <person name="Teichert I."/>
            <person name="Kueck U."/>
        </authorList>
    </citation>
    <scope>NUCLEOTIDE SEQUENCE [LARGE SCALE GENOMIC DNA]</scope>
    <source>
        <strain evidence="4 5">R19027</strain>
        <tissue evidence="4">Mycelium</tissue>
    </source>
</reference>
<feature type="compositionally biased region" description="Polar residues" evidence="2">
    <location>
        <begin position="1391"/>
        <end position="1400"/>
    </location>
</feature>
<feature type="region of interest" description="Disordered" evidence="2">
    <location>
        <begin position="535"/>
        <end position="717"/>
    </location>
</feature>
<feature type="compositionally biased region" description="Low complexity" evidence="2">
    <location>
        <begin position="829"/>
        <end position="852"/>
    </location>
</feature>
<dbReference type="PROSITE" id="PS00028">
    <property type="entry name" value="ZINC_FINGER_C2H2_1"/>
    <property type="match status" value="1"/>
</dbReference>
<feature type="region of interest" description="Disordered" evidence="2">
    <location>
        <begin position="760"/>
        <end position="937"/>
    </location>
</feature>
<sequence>MESTLEDYHKDLDFEYTCQTKHNDTVPPPWDRTLDVCWSRFPQASKPKEGKSDDDGHDHDLAASTHTQCTPSIPTTGAEASPTPRPNSPKSPHKGHRGYSCLHKDVALRICHYVVQNHCADKPVCLSRLSTCSGLYPVQKHTLLIQGTERKVWESKSFETLSAFSPYFRVCRRFRADLLTTFLRTCRFHLVISPFGPTVDTDWLKNYGPRLDNITLEFDCTRYYGGKPMMRDLDEATGRPGLFDKQQLETMALLGPGNMKDAGQSVEYYKWMLKPVLEHLTAGRRFPIERLTIMVRKYYGSQESMPQGYPYFDPTWLNFLLLIPSELQSKVLSLETIGVPPRLLGLMISKFWGEGNPPTEDAQRQHFRWGPFLPTLWPLMPGQRAAVSVPGSIDPTVDRLLRLDHPGEVVIHPLPKEDMEIRVQDFIDMLRRKKETDQEGTGTKRLSSQGEENFRVFALTEIEVKSEEEPSSSSGTAVSISVQAYKPGDSSSACGSSTRNSMDALLESGENSITVSKQKQEEVLKELEQLKAELEKSDQLEEQGQQQQQQPAKKRKSKRKKRKTNKPSIPLEDASVPQPQSHPEPKPRPEPVVEHPDQAEEQPQAQPPSNPSVVAEYLSFFKAKEDEAKAMEQQQQQETQRPRSLYRLLKLIKPGEGEAGPSGRPTTRTTESAKGALRTESSSAVGYSRTQVPEGKYLYEDEEGGKSRKVMHMQRARDKSRELASVLEGFRPVTPPAFPDDLTDIRTLSPQTGVEACQEPATRYDGFVPLPSPLSFRTPTRPEQPQTLTPLPSKTTSPVPGTGPAALGSPFSIPLPDANRTWLTDEDSQSGSAGSTSDSTSGSSGRSTAVGADTMADGNGKRQALSAAAPATESRPPMPNAATVTTAAPAAFEDNDKGLEQCKNEDTAFGAEQPWTKVEKKARHRRSKQLLQKPSSRTNRNLVLPVLNVRTSLQSLQDGWASTAASVGESSKIKTKTTTKQDSKKMESVAAPQQGGSSKKGETKAVYKKAGENKGVKSGGDFASGSISTLKEVGSNVKAVPSFSCLACNKSFASDDLLFRHIRDLRHWCPSTSVPPPPEAHAPSSSRPTSSELHSAGSQRDKPEKSKSEAKDNGAELAIVSGLTFIEAESKTSARTLPSSSLLLQTSKLKMEEPDTEILAETIQIAELVEESSKKDAMRQDDLVKAVEISGSKSPSGSQSPPSPRTSLPTLHMPMGEVPGPGVRPTLPEVSEKGESQSHTRSPSQSPSDRPPPPLETSLGMPKEVPKVGVPPPKKVESQSRTQEAAQSASDKPPSPPLDPFSSVEATMAAEKAKMPVSKVEEMSVEKLKEEIEKLKEELSKFQTPPLRVMCEVTKGDVPKAYNGDVKGGEGVEGMDKSSSFASGRDIQDGGISSSMSKVANLNGKGKDKGNGLWTGSSKPGVEDHEVGSMRVETIKVGSNLASQPQPQLQVPSLQPKNKTPQAAKNAINQEGKTHGQARAETFRQGPQGQLQGEQREVAATDAGVKLASQPQQQLQRPSAEPKNKTSQLAKKVVKQERINNVHARTKTFLPQPQGPQGQPQRQQGHAYLAEPSTSTPYPYSQRQFQSETEAVAAYYHYRRNKRQALDMLPTKSMGHGGSKSQGSKAQRSKAQGSKAQGQPMSQWQYSQQSQGPMMPQYSQGSMMSQDQLQPMISWVPHMPTSQGQWQPMYQGQAPPMPLSQLIHQMATGRVTDPYTTNASDAIDAPDTALYPSAIDSS</sequence>
<feature type="compositionally biased region" description="Low complexity" evidence="2">
    <location>
        <begin position="880"/>
        <end position="891"/>
    </location>
</feature>
<feature type="compositionally biased region" description="Basic and acidic residues" evidence="2">
    <location>
        <begin position="1367"/>
        <end position="1376"/>
    </location>
</feature>
<keyword evidence="1" id="KW-0479">Metal-binding</keyword>
<feature type="compositionally biased region" description="Polar residues" evidence="2">
    <location>
        <begin position="1279"/>
        <end position="1290"/>
    </location>
</feature>
<feature type="region of interest" description="Disordered" evidence="2">
    <location>
        <begin position="44"/>
        <end position="96"/>
    </location>
</feature>
<name>A0A8S8ZIQ7_SORMA</name>
<feature type="compositionally biased region" description="Basic residues" evidence="2">
    <location>
        <begin position="552"/>
        <end position="565"/>
    </location>
</feature>
<feature type="compositionally biased region" description="Basic and acidic residues" evidence="2">
    <location>
        <begin position="1311"/>
        <end position="1322"/>
    </location>
</feature>
<feature type="region of interest" description="Disordered" evidence="2">
    <location>
        <begin position="1073"/>
        <end position="1113"/>
    </location>
</feature>
<feature type="compositionally biased region" description="Basic and acidic residues" evidence="2">
    <location>
        <begin position="1099"/>
        <end position="1113"/>
    </location>
</feature>
<feature type="compositionally biased region" description="Low complexity" evidence="2">
    <location>
        <begin position="1190"/>
        <end position="1211"/>
    </location>
</feature>
<feature type="compositionally biased region" description="Polar residues" evidence="2">
    <location>
        <begin position="64"/>
        <end position="75"/>
    </location>
</feature>
<feature type="domain" description="C2H2-type" evidence="3">
    <location>
        <begin position="1043"/>
        <end position="1067"/>
    </location>
</feature>
<feature type="compositionally biased region" description="Low complexity" evidence="2">
    <location>
        <begin position="784"/>
        <end position="798"/>
    </location>
</feature>
<feature type="compositionally biased region" description="Polar residues" evidence="2">
    <location>
        <begin position="1621"/>
        <end position="1661"/>
    </location>
</feature>
<evidence type="ECO:0000313" key="5">
    <source>
        <dbReference type="Proteomes" id="UP000433876"/>
    </source>
</evidence>
<feature type="compositionally biased region" description="Polar residues" evidence="2">
    <location>
        <begin position="679"/>
        <end position="691"/>
    </location>
</feature>